<dbReference type="InterPro" id="IPR038705">
    <property type="entry name" value="YabP_sf"/>
</dbReference>
<proteinExistence type="predicted"/>
<comment type="caution">
    <text evidence="1">The sequence shown here is derived from an EMBL/GenBank/DDBJ whole genome shotgun (WGS) entry which is preliminary data.</text>
</comment>
<accession>A0A9D1SPA1</accession>
<reference evidence="1" key="1">
    <citation type="submission" date="2020-10" db="EMBL/GenBank/DDBJ databases">
        <authorList>
            <person name="Gilroy R."/>
        </authorList>
    </citation>
    <scope>NUCLEOTIDE SEQUENCE</scope>
    <source>
        <strain evidence="1">ChiHjej12B11-7776</strain>
    </source>
</reference>
<evidence type="ECO:0000313" key="2">
    <source>
        <dbReference type="Proteomes" id="UP000886852"/>
    </source>
</evidence>
<organism evidence="1 2">
    <name type="scientific">Candidatus Fimimonas merdipullorum</name>
    <dbReference type="NCBI Taxonomy" id="2840822"/>
    <lineage>
        <taxon>Bacteria</taxon>
        <taxon>Pseudomonadati</taxon>
        <taxon>Myxococcota</taxon>
        <taxon>Myxococcia</taxon>
        <taxon>Myxococcales</taxon>
        <taxon>Cystobacterineae</taxon>
        <taxon>Myxococcaceae</taxon>
        <taxon>Myxococcaceae incertae sedis</taxon>
        <taxon>Candidatus Fimimonas</taxon>
    </lineage>
</organism>
<reference evidence="1" key="2">
    <citation type="journal article" date="2021" name="PeerJ">
        <title>Extensive microbial diversity within the chicken gut microbiome revealed by metagenomics and culture.</title>
        <authorList>
            <person name="Gilroy R."/>
            <person name="Ravi A."/>
            <person name="Getino M."/>
            <person name="Pursley I."/>
            <person name="Horton D.L."/>
            <person name="Alikhan N.F."/>
            <person name="Baker D."/>
            <person name="Gharbi K."/>
            <person name="Hall N."/>
            <person name="Watson M."/>
            <person name="Adriaenssens E.M."/>
            <person name="Foster-Nyarko E."/>
            <person name="Jarju S."/>
            <person name="Secka A."/>
            <person name="Antonio M."/>
            <person name="Oren A."/>
            <person name="Chaudhuri R.R."/>
            <person name="La Ragione R."/>
            <person name="Hildebrand F."/>
            <person name="Pallen M.J."/>
        </authorList>
    </citation>
    <scope>NUCLEOTIDE SEQUENCE</scope>
    <source>
        <strain evidence="1">ChiHjej12B11-7776</strain>
    </source>
</reference>
<gene>
    <name evidence="1" type="ORF">IAC72_01905</name>
</gene>
<dbReference type="AlphaFoldDB" id="A0A9D1SPA1"/>
<dbReference type="EMBL" id="DVOC01000035">
    <property type="protein sequence ID" value="HIU90758.1"/>
    <property type="molecule type" value="Genomic_DNA"/>
</dbReference>
<name>A0A9D1SPA1_9BACT</name>
<protein>
    <submittedName>
        <fullName evidence="1">YabP/YqfC family sporulation protein</fullName>
    </submittedName>
</protein>
<dbReference type="Gene3D" id="2.60.40.2000">
    <property type="match status" value="1"/>
</dbReference>
<dbReference type="InterPro" id="IPR022476">
    <property type="entry name" value="Spore_YabP/YqfC"/>
</dbReference>
<dbReference type="Proteomes" id="UP000886852">
    <property type="component" value="Unassembled WGS sequence"/>
</dbReference>
<sequence length="77" mass="8258">MNFGFADNLLTVNGVTKVEEVCDKEARLKTADGVLCVKGAGLNVTRLDRESGVVQLECKNLFSLALREKGGIKGLFG</sequence>
<dbReference type="Pfam" id="PF07873">
    <property type="entry name" value="YabP"/>
    <property type="match status" value="1"/>
</dbReference>
<evidence type="ECO:0000313" key="1">
    <source>
        <dbReference type="EMBL" id="HIU90758.1"/>
    </source>
</evidence>